<dbReference type="InterPro" id="IPR043739">
    <property type="entry name" value="DUF5684"/>
</dbReference>
<keyword evidence="3" id="KW-1185">Reference proteome</keyword>
<feature type="transmembrane region" description="Helical" evidence="1">
    <location>
        <begin position="50"/>
        <end position="69"/>
    </location>
</feature>
<keyword evidence="1" id="KW-0472">Membrane</keyword>
<dbReference type="Pfam" id="PF18936">
    <property type="entry name" value="DUF5684"/>
    <property type="match status" value="1"/>
</dbReference>
<comment type="caution">
    <text evidence="2">The sequence shown here is derived from an EMBL/GenBank/DDBJ whole genome shotgun (WGS) entry which is preliminary data.</text>
</comment>
<accession>A0ABN2HB61</accession>
<feature type="transmembrane region" description="Helical" evidence="1">
    <location>
        <begin position="24"/>
        <end position="43"/>
    </location>
</feature>
<sequence length="134" mass="14467">MLSAMTALTSITQQADVTGLTAVQGFFGLVIYIIIVIALWKVFTKAGYPGWLAIIPIVNAFVLVKIAGFSAWLGLLYLIPIVNIIFHIIVSLRVGKGFGQGAVFSIFLLWLLSAIGYLILGFGSATYDKNRVTA</sequence>
<feature type="transmembrane region" description="Helical" evidence="1">
    <location>
        <begin position="101"/>
        <end position="120"/>
    </location>
</feature>
<dbReference type="Proteomes" id="UP001500596">
    <property type="component" value="Unassembled WGS sequence"/>
</dbReference>
<organism evidence="2 3">
    <name type="scientific">Microbacterium lacus</name>
    <dbReference type="NCBI Taxonomy" id="415217"/>
    <lineage>
        <taxon>Bacteria</taxon>
        <taxon>Bacillati</taxon>
        <taxon>Actinomycetota</taxon>
        <taxon>Actinomycetes</taxon>
        <taxon>Micrococcales</taxon>
        <taxon>Microbacteriaceae</taxon>
        <taxon>Microbacterium</taxon>
    </lineage>
</organism>
<keyword evidence="1" id="KW-0812">Transmembrane</keyword>
<evidence type="ECO:0000313" key="3">
    <source>
        <dbReference type="Proteomes" id="UP001500596"/>
    </source>
</evidence>
<name>A0ABN2HB61_9MICO</name>
<gene>
    <name evidence="2" type="ORF">GCM10009807_30800</name>
</gene>
<evidence type="ECO:0000256" key="1">
    <source>
        <dbReference type="SAM" id="Phobius"/>
    </source>
</evidence>
<protein>
    <recommendedName>
        <fullName evidence="4">Signal peptidase I</fullName>
    </recommendedName>
</protein>
<proteinExistence type="predicted"/>
<evidence type="ECO:0000313" key="2">
    <source>
        <dbReference type="EMBL" id="GAA1684943.1"/>
    </source>
</evidence>
<keyword evidence="1" id="KW-1133">Transmembrane helix</keyword>
<dbReference type="EMBL" id="BAAAPK010000002">
    <property type="protein sequence ID" value="GAA1684943.1"/>
    <property type="molecule type" value="Genomic_DNA"/>
</dbReference>
<reference evidence="2 3" key="1">
    <citation type="journal article" date="2019" name="Int. J. Syst. Evol. Microbiol.">
        <title>The Global Catalogue of Microorganisms (GCM) 10K type strain sequencing project: providing services to taxonomists for standard genome sequencing and annotation.</title>
        <authorList>
            <consortium name="The Broad Institute Genomics Platform"/>
            <consortium name="The Broad Institute Genome Sequencing Center for Infectious Disease"/>
            <person name="Wu L."/>
            <person name="Ma J."/>
        </authorList>
    </citation>
    <scope>NUCLEOTIDE SEQUENCE [LARGE SCALE GENOMIC DNA]</scope>
    <source>
        <strain evidence="2 3">JCM 15575</strain>
    </source>
</reference>
<evidence type="ECO:0008006" key="4">
    <source>
        <dbReference type="Google" id="ProtNLM"/>
    </source>
</evidence>
<feature type="transmembrane region" description="Helical" evidence="1">
    <location>
        <begin position="75"/>
        <end position="94"/>
    </location>
</feature>